<dbReference type="KEGG" id="siv:SSIL_1863"/>
<dbReference type="EMBL" id="AP012157">
    <property type="protein sequence ID" value="BAK16286.1"/>
    <property type="molecule type" value="Genomic_DNA"/>
</dbReference>
<sequence length="139" mass="16664">MEDYCSETRAYFTLFGEDFPVEEFTREIGIIPTEAYRKGEECIRGKTKHIRFETAWEYGLDYKMTNHPEEQIHTIINTLYNSIEIIKKYKDNYNLKCKLVTVICFNRQQTRELVMNNKVIEFANQVNGEFEFDIYNDND</sequence>
<dbReference type="STRING" id="1002809.SSIL_1863"/>
<dbReference type="InterPro" id="IPR025459">
    <property type="entry name" value="DUF4279"/>
</dbReference>
<dbReference type="eggNOG" id="ENOG50335E9">
    <property type="taxonomic scope" value="Bacteria"/>
</dbReference>
<dbReference type="AlphaFoldDB" id="F2F0P2"/>
<name>F2F0P2_SOLSS</name>
<evidence type="ECO:0000313" key="2">
    <source>
        <dbReference type="Proteomes" id="UP000006691"/>
    </source>
</evidence>
<evidence type="ECO:0008006" key="3">
    <source>
        <dbReference type="Google" id="ProtNLM"/>
    </source>
</evidence>
<dbReference type="PATRIC" id="fig|1002809.3.peg.1883"/>
<accession>F2F0P2</accession>
<dbReference type="RefSeq" id="WP_014823619.1">
    <property type="nucleotide sequence ID" value="NC_018065.1"/>
</dbReference>
<evidence type="ECO:0000313" key="1">
    <source>
        <dbReference type="EMBL" id="BAK16286.1"/>
    </source>
</evidence>
<reference evidence="1 2" key="2">
    <citation type="journal article" date="2012" name="J. Biosci. Bioeng.">
        <title>Complete genome sequence and characterization of the N-acylhomoserine lactone-degrading gene of the potato leaf-associated Solibacillus silvestris.</title>
        <authorList>
            <person name="Morohoshi T."/>
            <person name="Tominaga Y."/>
            <person name="Someya N."/>
            <person name="Ikeda T."/>
        </authorList>
    </citation>
    <scope>NUCLEOTIDE SEQUENCE [LARGE SCALE GENOMIC DNA]</scope>
    <source>
        <strain evidence="1 2">StLB046</strain>
    </source>
</reference>
<organism evidence="1 2">
    <name type="scientific">Solibacillus silvestris (strain StLB046)</name>
    <name type="common">Bacillus silvestris</name>
    <dbReference type="NCBI Taxonomy" id="1002809"/>
    <lineage>
        <taxon>Bacteria</taxon>
        <taxon>Bacillati</taxon>
        <taxon>Bacillota</taxon>
        <taxon>Bacilli</taxon>
        <taxon>Bacillales</taxon>
        <taxon>Caryophanaceae</taxon>
        <taxon>Solibacillus</taxon>
    </lineage>
</organism>
<keyword evidence="2" id="KW-1185">Reference proteome</keyword>
<dbReference type="HOGENOM" id="CLU_134602_0_0_9"/>
<protein>
    <recommendedName>
        <fullName evidence="3">DUF4279 domain-containing protein</fullName>
    </recommendedName>
</protein>
<reference evidence="2" key="1">
    <citation type="submission" date="2011-04" db="EMBL/GenBank/DDBJ databases">
        <title>Genome sequence of Solibacillus silvestris StLB046.</title>
        <authorList>
            <person name="Morohoshi T."/>
            <person name="Someya N."/>
            <person name="Ikeda T."/>
        </authorList>
    </citation>
    <scope>NUCLEOTIDE SEQUENCE [LARGE SCALE GENOMIC DNA]</scope>
    <source>
        <strain evidence="2">StLB046</strain>
    </source>
</reference>
<dbReference type="Pfam" id="PF14106">
    <property type="entry name" value="DUF4279"/>
    <property type="match status" value="1"/>
</dbReference>
<gene>
    <name evidence="1" type="ordered locus">SSIL_1863</name>
</gene>
<dbReference type="Proteomes" id="UP000006691">
    <property type="component" value="Chromosome"/>
</dbReference>
<proteinExistence type="predicted"/>